<dbReference type="EMBL" id="JBHULI010000005">
    <property type="protein sequence ID" value="MFD2531608.1"/>
    <property type="molecule type" value="Genomic_DNA"/>
</dbReference>
<evidence type="ECO:0000313" key="2">
    <source>
        <dbReference type="Proteomes" id="UP001597460"/>
    </source>
</evidence>
<accession>A0ABW5JGN8</accession>
<sequence>MDKPEFQHSEAFLQWIWENLLFDFTDLKTTCGKSLNIIRQGVLNTTDGPDFTHAALEVDNLIWHGDIEMHVTSNGWNAHDHQNDPNFNTVILHVVTDGSPQPVITQNGSTPYTLNLMPYMSKKLRVFLKGFEDPAALPCSRGVSFISEEAFFKQIEKSHIEYFEKKSNDFLRFYDPDKLPSDAWKYALILSLWDGFGIAHNREPMQETAQQLLEKWSGASVGQGTELAFNIAGIYDDGNDLKWNMKSVRPANHPKQRITEAVKFTALILREPFKNLLSSRSTEIWKTWVEEAGLHRSSRIEILYGTVYLPSIYVLGNLFAHQKLSQHVLSEWKRLKTPIPASLLKRFKSLNLNSSTYRKKLGAIHQLKSYCDDHRCSECFVLKNAIES</sequence>
<dbReference type="InterPro" id="IPR021272">
    <property type="entry name" value="DUF2851"/>
</dbReference>
<reference evidence="2" key="1">
    <citation type="journal article" date="2019" name="Int. J. Syst. Evol. Microbiol.">
        <title>The Global Catalogue of Microorganisms (GCM) 10K type strain sequencing project: providing services to taxonomists for standard genome sequencing and annotation.</title>
        <authorList>
            <consortium name="The Broad Institute Genomics Platform"/>
            <consortium name="The Broad Institute Genome Sequencing Center for Infectious Disease"/>
            <person name="Wu L."/>
            <person name="Ma J."/>
        </authorList>
    </citation>
    <scope>NUCLEOTIDE SEQUENCE [LARGE SCALE GENOMIC DNA]</scope>
    <source>
        <strain evidence="2">KCTC 52042</strain>
    </source>
</reference>
<comment type="caution">
    <text evidence="1">The sequence shown here is derived from an EMBL/GenBank/DDBJ whole genome shotgun (WGS) entry which is preliminary data.</text>
</comment>
<dbReference type="Pfam" id="PF11013">
    <property type="entry name" value="DUF2851"/>
    <property type="match status" value="1"/>
</dbReference>
<protein>
    <submittedName>
        <fullName evidence="1">DUF2851 family protein</fullName>
    </submittedName>
</protein>
<gene>
    <name evidence="1" type="ORF">ACFSVN_04030</name>
</gene>
<dbReference type="Proteomes" id="UP001597460">
    <property type="component" value="Unassembled WGS sequence"/>
</dbReference>
<dbReference type="RefSeq" id="WP_390298976.1">
    <property type="nucleotide sequence ID" value="NZ_JBHULI010000005.1"/>
</dbReference>
<proteinExistence type="predicted"/>
<keyword evidence="2" id="KW-1185">Reference proteome</keyword>
<name>A0ABW5JGN8_9BACT</name>
<evidence type="ECO:0000313" key="1">
    <source>
        <dbReference type="EMBL" id="MFD2531608.1"/>
    </source>
</evidence>
<organism evidence="1 2">
    <name type="scientific">Gracilimonas halophila</name>
    <dbReference type="NCBI Taxonomy" id="1834464"/>
    <lineage>
        <taxon>Bacteria</taxon>
        <taxon>Pseudomonadati</taxon>
        <taxon>Balneolota</taxon>
        <taxon>Balneolia</taxon>
        <taxon>Balneolales</taxon>
        <taxon>Balneolaceae</taxon>
        <taxon>Gracilimonas</taxon>
    </lineage>
</organism>